<dbReference type="Proteomes" id="UP001274830">
    <property type="component" value="Unassembled WGS sequence"/>
</dbReference>
<dbReference type="Gene3D" id="3.10.20.870">
    <property type="entry name" value="PFU (PLAA family ubiquitin binding), C-terminal domain"/>
    <property type="match status" value="1"/>
</dbReference>
<dbReference type="Pfam" id="PF09070">
    <property type="entry name" value="PFU"/>
    <property type="match status" value="1"/>
</dbReference>
<keyword evidence="3" id="KW-1185">Reference proteome</keyword>
<feature type="domain" description="PFU" evidence="1">
    <location>
        <begin position="1"/>
        <end position="84"/>
    </location>
</feature>
<dbReference type="EMBL" id="JAUTXT010000001">
    <property type="protein sequence ID" value="KAK3679672.1"/>
    <property type="molecule type" value="Genomic_DNA"/>
</dbReference>
<evidence type="ECO:0000259" key="1">
    <source>
        <dbReference type="PROSITE" id="PS51394"/>
    </source>
</evidence>
<proteinExistence type="predicted"/>
<evidence type="ECO:0000313" key="3">
    <source>
        <dbReference type="Proteomes" id="UP001274830"/>
    </source>
</evidence>
<name>A0AAE0WX00_9PEZI</name>
<dbReference type="InterPro" id="IPR038122">
    <property type="entry name" value="PFU_sf"/>
</dbReference>
<sequence length="84" mass="9684">MDPQQDSENVFHFQARPKPTTKTFTLKVDLHDGKPPQDLVYRNDESPNTTARKWLEVRGLDHAYINALRSMIYEQTGGQKIQGL</sequence>
<dbReference type="InterPro" id="IPR015155">
    <property type="entry name" value="PFU"/>
</dbReference>
<dbReference type="PROSITE" id="PS51394">
    <property type="entry name" value="PFU"/>
    <property type="match status" value="1"/>
</dbReference>
<evidence type="ECO:0000313" key="2">
    <source>
        <dbReference type="EMBL" id="KAK3679672.1"/>
    </source>
</evidence>
<reference evidence="2" key="1">
    <citation type="submission" date="2023-07" db="EMBL/GenBank/DDBJ databases">
        <title>Black Yeasts Isolated from many extreme environments.</title>
        <authorList>
            <person name="Coleine C."/>
            <person name="Stajich J.E."/>
            <person name="Selbmann L."/>
        </authorList>
    </citation>
    <scope>NUCLEOTIDE SEQUENCE</scope>
    <source>
        <strain evidence="2">CCFEE 5485</strain>
    </source>
</reference>
<protein>
    <recommendedName>
        <fullName evidence="1">PFU domain-containing protein</fullName>
    </recommendedName>
</protein>
<dbReference type="AlphaFoldDB" id="A0AAE0WX00"/>
<gene>
    <name evidence="2" type="ORF">LTR78_000048</name>
</gene>
<organism evidence="2 3">
    <name type="scientific">Recurvomyces mirabilis</name>
    <dbReference type="NCBI Taxonomy" id="574656"/>
    <lineage>
        <taxon>Eukaryota</taxon>
        <taxon>Fungi</taxon>
        <taxon>Dikarya</taxon>
        <taxon>Ascomycota</taxon>
        <taxon>Pezizomycotina</taxon>
        <taxon>Dothideomycetes</taxon>
        <taxon>Dothideomycetidae</taxon>
        <taxon>Mycosphaerellales</taxon>
        <taxon>Teratosphaeriaceae</taxon>
        <taxon>Recurvomyces</taxon>
    </lineage>
</organism>
<accession>A0AAE0WX00</accession>
<comment type="caution">
    <text evidence="2">The sequence shown here is derived from an EMBL/GenBank/DDBJ whole genome shotgun (WGS) entry which is preliminary data.</text>
</comment>